<dbReference type="AlphaFoldDB" id="A0A422N5J8"/>
<dbReference type="RefSeq" id="XP_029224301.1">
    <property type="nucleotide sequence ID" value="XM_029375588.1"/>
</dbReference>
<comment type="caution">
    <text evidence="2">The sequence shown here is derived from an EMBL/GenBank/DDBJ whole genome shotgun (WGS) entry which is preliminary data.</text>
</comment>
<reference evidence="2 3" key="1">
    <citation type="journal article" date="2018" name="BMC Genomics">
        <title>Genomic comparison of Trypanosoma conorhini and Trypanosoma rangeli to Trypanosoma cruzi strains of high and low virulence.</title>
        <authorList>
            <person name="Bradwell K.R."/>
            <person name="Koparde V.N."/>
            <person name="Matveyev A.V."/>
            <person name="Serrano M.G."/>
            <person name="Alves J.M."/>
            <person name="Parikh H."/>
            <person name="Huang B."/>
            <person name="Lee V."/>
            <person name="Espinosa-Alvarez O."/>
            <person name="Ortiz P.A."/>
            <person name="Costa-Martins A.G."/>
            <person name="Teixeira M.M."/>
            <person name="Buck G.A."/>
        </authorList>
    </citation>
    <scope>NUCLEOTIDE SEQUENCE [LARGE SCALE GENOMIC DNA]</scope>
    <source>
        <strain evidence="2 3">025E</strain>
    </source>
</reference>
<dbReference type="EMBL" id="MKKU01000867">
    <property type="protein sequence ID" value="RNF00711.1"/>
    <property type="molecule type" value="Genomic_DNA"/>
</dbReference>
<dbReference type="GeneID" id="40322356"/>
<feature type="region of interest" description="Disordered" evidence="1">
    <location>
        <begin position="260"/>
        <end position="296"/>
    </location>
</feature>
<name>A0A422N5J8_9TRYP</name>
<evidence type="ECO:0000313" key="2">
    <source>
        <dbReference type="EMBL" id="RNF00711.1"/>
    </source>
</evidence>
<evidence type="ECO:0000313" key="3">
    <source>
        <dbReference type="Proteomes" id="UP000284403"/>
    </source>
</evidence>
<dbReference type="Proteomes" id="UP000284403">
    <property type="component" value="Unassembled WGS sequence"/>
</dbReference>
<evidence type="ECO:0000256" key="1">
    <source>
        <dbReference type="SAM" id="MobiDB-lite"/>
    </source>
</evidence>
<keyword evidence="3" id="KW-1185">Reference proteome</keyword>
<feature type="compositionally biased region" description="Basic and acidic residues" evidence="1">
    <location>
        <begin position="17"/>
        <end position="34"/>
    </location>
</feature>
<gene>
    <name evidence="2" type="ORF">Tco025E_08745</name>
</gene>
<sequence>MTVNDRRHFRTYSQMPEKGENPNREGDAEHRHSSDITLTRKTVEVPHASLQKLGCTQEVDHVPVDHSPTLPMSLPVLCVTCPFLVSGRMSGPLSITRNFSKSRAVGAFPNTAAARRLLGPFLRGGAAQDFAQKKYAENGTQPTSPGGIHVLYGRGALPQQQKQYDGADTRNRFVGDLHPHGRLLRLGRRPQKSWGHSYRRSPRIRLPQLDFISLYRVKNGRDEAGKADVLREPRRRARAAPHHVRAASASVETPMGLRSAMGRCTRPSAGFPAATAPRDTAPSRAGSGPTRVVGAS</sequence>
<organism evidence="2 3">
    <name type="scientific">Trypanosoma conorhini</name>
    <dbReference type="NCBI Taxonomy" id="83891"/>
    <lineage>
        <taxon>Eukaryota</taxon>
        <taxon>Discoba</taxon>
        <taxon>Euglenozoa</taxon>
        <taxon>Kinetoplastea</taxon>
        <taxon>Metakinetoplastina</taxon>
        <taxon>Trypanosomatida</taxon>
        <taxon>Trypanosomatidae</taxon>
        <taxon>Trypanosoma</taxon>
    </lineage>
</organism>
<proteinExistence type="predicted"/>
<accession>A0A422N5J8</accession>
<protein>
    <submittedName>
        <fullName evidence="2">Uncharacterized protein</fullName>
    </submittedName>
</protein>
<feature type="region of interest" description="Disordered" evidence="1">
    <location>
        <begin position="1"/>
        <end position="39"/>
    </location>
</feature>